<protein>
    <recommendedName>
        <fullName evidence="3">DUF393 domain-containing protein</fullName>
    </recommendedName>
</protein>
<dbReference type="Proteomes" id="UP001499987">
    <property type="component" value="Unassembled WGS sequence"/>
</dbReference>
<name>A0ABP4ERX2_9ACTN</name>
<evidence type="ECO:0000313" key="2">
    <source>
        <dbReference type="Proteomes" id="UP001499987"/>
    </source>
</evidence>
<gene>
    <name evidence="1" type="ORF">GCM10009663_72750</name>
</gene>
<proteinExistence type="predicted"/>
<dbReference type="RefSeq" id="WP_344628031.1">
    <property type="nucleotide sequence ID" value="NZ_BAAALD010000134.1"/>
</dbReference>
<accession>A0ABP4ERX2</accession>
<evidence type="ECO:0008006" key="3">
    <source>
        <dbReference type="Google" id="ProtNLM"/>
    </source>
</evidence>
<keyword evidence="2" id="KW-1185">Reference proteome</keyword>
<dbReference type="EMBL" id="BAAALD010000134">
    <property type="protein sequence ID" value="GAA1122872.1"/>
    <property type="molecule type" value="Genomic_DNA"/>
</dbReference>
<reference evidence="2" key="1">
    <citation type="journal article" date="2019" name="Int. J. Syst. Evol. Microbiol.">
        <title>The Global Catalogue of Microorganisms (GCM) 10K type strain sequencing project: providing services to taxonomists for standard genome sequencing and annotation.</title>
        <authorList>
            <consortium name="The Broad Institute Genomics Platform"/>
            <consortium name="The Broad Institute Genome Sequencing Center for Infectious Disease"/>
            <person name="Wu L."/>
            <person name="Ma J."/>
        </authorList>
    </citation>
    <scope>NUCLEOTIDE SEQUENCE [LARGE SCALE GENOMIC DNA]</scope>
    <source>
        <strain evidence="2">JCM 13002</strain>
    </source>
</reference>
<comment type="caution">
    <text evidence="1">The sequence shown here is derived from an EMBL/GenBank/DDBJ whole genome shotgun (WGS) entry which is preliminary data.</text>
</comment>
<sequence>MAEVLRVPVLLFDGDCAMCTDWVAWAERHPGAVRSSGEWEAVACQFVDLPALDACAGGRGLVTAERVQHGPLWLTPSGKVYGGLEAAARVLMRSGGAWPYAGGLLALPPVRLLARILCLPATRRWHPTRTGGAP</sequence>
<dbReference type="InterPro" id="IPR007263">
    <property type="entry name" value="DCC1-like"/>
</dbReference>
<organism evidence="1 2">
    <name type="scientific">Kitasatospora arboriphila</name>
    <dbReference type="NCBI Taxonomy" id="258052"/>
    <lineage>
        <taxon>Bacteria</taxon>
        <taxon>Bacillati</taxon>
        <taxon>Actinomycetota</taxon>
        <taxon>Actinomycetes</taxon>
        <taxon>Kitasatosporales</taxon>
        <taxon>Streptomycetaceae</taxon>
        <taxon>Kitasatospora</taxon>
    </lineage>
</organism>
<dbReference type="Pfam" id="PF04134">
    <property type="entry name" value="DCC1-like"/>
    <property type="match status" value="1"/>
</dbReference>
<evidence type="ECO:0000313" key="1">
    <source>
        <dbReference type="EMBL" id="GAA1122872.1"/>
    </source>
</evidence>